<name>A0ABD4SV99_9NEIS</name>
<proteinExistence type="predicted"/>
<accession>A0ABD4SV99</accession>
<protein>
    <submittedName>
        <fullName evidence="1">Uncharacterized protein</fullName>
    </submittedName>
</protein>
<comment type="caution">
    <text evidence="1">The sequence shown here is derived from an EMBL/GenBank/DDBJ whole genome shotgun (WGS) entry which is preliminary data.</text>
</comment>
<gene>
    <name evidence="1" type="ORF">LH440_14270</name>
</gene>
<reference evidence="1 2" key="1">
    <citation type="submission" date="2021-10" db="EMBL/GenBank/DDBJ databases">
        <title>Whole-genome sequencing analysis of Laribacter hongkongensis: virulence gene profiles, carbohydrate-active enzyme prediction, and antimicrobial resistance characterization.</title>
        <authorList>
            <person name="Yuan P."/>
            <person name="Zhan Y."/>
            <person name="Chen D."/>
        </authorList>
    </citation>
    <scope>NUCLEOTIDE SEQUENCE [LARGE SCALE GENOMIC DNA]</scope>
    <source>
        <strain evidence="1 2">W67</strain>
    </source>
</reference>
<evidence type="ECO:0000313" key="1">
    <source>
        <dbReference type="EMBL" id="MCG9027048.1"/>
    </source>
</evidence>
<organism evidence="1 2">
    <name type="scientific">Laribacter hongkongensis</name>
    <dbReference type="NCBI Taxonomy" id="168471"/>
    <lineage>
        <taxon>Bacteria</taxon>
        <taxon>Pseudomonadati</taxon>
        <taxon>Pseudomonadota</taxon>
        <taxon>Betaproteobacteria</taxon>
        <taxon>Neisseriales</taxon>
        <taxon>Aquaspirillaceae</taxon>
        <taxon>Laribacter</taxon>
    </lineage>
</organism>
<sequence>MGRSKIRPGPQPGQLALNFDVFAVETPAGMVAVVGENPMDAAIRQVLVTVLDDAFKRGLSRDRVADGMAEKLARNVTKKHLDLWVAPSQEDRRIPTDALMALMMVCEDYRPIEWMAHHLGRKVLTADEALCAEFGAMAVLDRHIKAKQRSIEGRMDEKLFGHLVNKIKKGASGGAE</sequence>
<dbReference type="Proteomes" id="UP001200247">
    <property type="component" value="Unassembled WGS sequence"/>
</dbReference>
<evidence type="ECO:0000313" key="2">
    <source>
        <dbReference type="Proteomes" id="UP001200247"/>
    </source>
</evidence>
<dbReference type="AlphaFoldDB" id="A0ABD4SV99"/>
<dbReference type="EMBL" id="JAJAXM010000035">
    <property type="protein sequence ID" value="MCG9027048.1"/>
    <property type="molecule type" value="Genomic_DNA"/>
</dbReference>